<gene>
    <name evidence="1" type="ORF">TorRG33x02_297010</name>
</gene>
<accession>A0A2P5C577</accession>
<proteinExistence type="predicted"/>
<organism evidence="1 2">
    <name type="scientific">Trema orientale</name>
    <name type="common">Charcoal tree</name>
    <name type="synonym">Celtis orientalis</name>
    <dbReference type="NCBI Taxonomy" id="63057"/>
    <lineage>
        <taxon>Eukaryota</taxon>
        <taxon>Viridiplantae</taxon>
        <taxon>Streptophyta</taxon>
        <taxon>Embryophyta</taxon>
        <taxon>Tracheophyta</taxon>
        <taxon>Spermatophyta</taxon>
        <taxon>Magnoliopsida</taxon>
        <taxon>eudicotyledons</taxon>
        <taxon>Gunneridae</taxon>
        <taxon>Pentapetalae</taxon>
        <taxon>rosids</taxon>
        <taxon>fabids</taxon>
        <taxon>Rosales</taxon>
        <taxon>Cannabaceae</taxon>
        <taxon>Trema</taxon>
    </lineage>
</organism>
<protein>
    <submittedName>
        <fullName evidence="1">Uncharacterized protein</fullName>
    </submittedName>
</protein>
<evidence type="ECO:0000313" key="1">
    <source>
        <dbReference type="EMBL" id="PON56181.1"/>
    </source>
</evidence>
<comment type="caution">
    <text evidence="1">The sequence shown here is derived from an EMBL/GenBank/DDBJ whole genome shotgun (WGS) entry which is preliminary data.</text>
</comment>
<dbReference type="AlphaFoldDB" id="A0A2P5C577"/>
<dbReference type="EMBL" id="JXTC01000411">
    <property type="protein sequence ID" value="PON56181.1"/>
    <property type="molecule type" value="Genomic_DNA"/>
</dbReference>
<dbReference type="InParanoid" id="A0A2P5C577"/>
<evidence type="ECO:0000313" key="2">
    <source>
        <dbReference type="Proteomes" id="UP000237000"/>
    </source>
</evidence>
<name>A0A2P5C577_TREOI</name>
<sequence length="75" mass="8621">MKKKKEKKLEKAKPRCESFQVPFQPFDQGPRQTRWARGIHAGVQARLKLKQLGPVKVSCSGFLPSCVIRCRKELL</sequence>
<dbReference type="Proteomes" id="UP000237000">
    <property type="component" value="Unassembled WGS sequence"/>
</dbReference>
<reference evidence="2" key="1">
    <citation type="submission" date="2016-06" db="EMBL/GenBank/DDBJ databases">
        <title>Parallel loss of symbiosis genes in relatives of nitrogen-fixing non-legume Parasponia.</title>
        <authorList>
            <person name="Van Velzen R."/>
            <person name="Holmer R."/>
            <person name="Bu F."/>
            <person name="Rutten L."/>
            <person name="Van Zeijl A."/>
            <person name="Liu W."/>
            <person name="Santuari L."/>
            <person name="Cao Q."/>
            <person name="Sharma T."/>
            <person name="Shen D."/>
            <person name="Roswanjaya Y."/>
            <person name="Wardhani T."/>
            <person name="Kalhor M.S."/>
            <person name="Jansen J."/>
            <person name="Van den Hoogen J."/>
            <person name="Gungor B."/>
            <person name="Hartog M."/>
            <person name="Hontelez J."/>
            <person name="Verver J."/>
            <person name="Yang W.-C."/>
            <person name="Schijlen E."/>
            <person name="Repin R."/>
            <person name="Schilthuizen M."/>
            <person name="Schranz E."/>
            <person name="Heidstra R."/>
            <person name="Miyata K."/>
            <person name="Fedorova E."/>
            <person name="Kohlen W."/>
            <person name="Bisseling T."/>
            <person name="Smit S."/>
            <person name="Geurts R."/>
        </authorList>
    </citation>
    <scope>NUCLEOTIDE SEQUENCE [LARGE SCALE GENOMIC DNA]</scope>
    <source>
        <strain evidence="2">cv. RG33-2</strain>
    </source>
</reference>
<keyword evidence="2" id="KW-1185">Reference proteome</keyword>